<organism evidence="1 2">
    <name type="scientific">Dictyobacter alpinus</name>
    <dbReference type="NCBI Taxonomy" id="2014873"/>
    <lineage>
        <taxon>Bacteria</taxon>
        <taxon>Bacillati</taxon>
        <taxon>Chloroflexota</taxon>
        <taxon>Ktedonobacteria</taxon>
        <taxon>Ktedonobacterales</taxon>
        <taxon>Dictyobacteraceae</taxon>
        <taxon>Dictyobacter</taxon>
    </lineage>
</organism>
<sequence>MVVTERGVEEGALEVLAATLVRERAQPRGQPLRCDYGEKEAPRRCLGRGAFGVKSV</sequence>
<proteinExistence type="predicted"/>
<gene>
    <name evidence="1" type="ORF">KDA_41700</name>
</gene>
<accession>A0A402BBJ2</accession>
<comment type="caution">
    <text evidence="1">The sequence shown here is derived from an EMBL/GenBank/DDBJ whole genome shotgun (WGS) entry which is preliminary data.</text>
</comment>
<dbReference type="Proteomes" id="UP000287171">
    <property type="component" value="Unassembled WGS sequence"/>
</dbReference>
<evidence type="ECO:0000313" key="2">
    <source>
        <dbReference type="Proteomes" id="UP000287171"/>
    </source>
</evidence>
<dbReference type="AlphaFoldDB" id="A0A402BBJ2"/>
<protein>
    <submittedName>
        <fullName evidence="1">Uncharacterized protein</fullName>
    </submittedName>
</protein>
<keyword evidence="2" id="KW-1185">Reference proteome</keyword>
<reference evidence="2" key="1">
    <citation type="submission" date="2018-12" db="EMBL/GenBank/DDBJ databases">
        <title>Tengunoibacter tsumagoiensis gen. nov., sp. nov., Dictyobacter kobayashii sp. nov., D. alpinus sp. nov., and D. joshuensis sp. nov. and description of Dictyobacteraceae fam. nov. within the order Ktedonobacterales isolated from Tengu-no-mugimeshi.</title>
        <authorList>
            <person name="Wang C.M."/>
            <person name="Zheng Y."/>
            <person name="Sakai Y."/>
            <person name="Toyoda A."/>
            <person name="Minakuchi Y."/>
            <person name="Abe K."/>
            <person name="Yokota A."/>
            <person name="Yabe S."/>
        </authorList>
    </citation>
    <scope>NUCLEOTIDE SEQUENCE [LARGE SCALE GENOMIC DNA]</scope>
    <source>
        <strain evidence="2">Uno16</strain>
    </source>
</reference>
<evidence type="ECO:0000313" key="1">
    <source>
        <dbReference type="EMBL" id="GCE28686.1"/>
    </source>
</evidence>
<name>A0A402BBJ2_9CHLR</name>
<dbReference type="RefSeq" id="WP_161982273.1">
    <property type="nucleotide sequence ID" value="NZ_BIFT01000001.1"/>
</dbReference>
<dbReference type="EMBL" id="BIFT01000001">
    <property type="protein sequence ID" value="GCE28686.1"/>
    <property type="molecule type" value="Genomic_DNA"/>
</dbReference>